<feature type="region of interest" description="Disordered" evidence="1">
    <location>
        <begin position="67"/>
        <end position="91"/>
    </location>
</feature>
<feature type="region of interest" description="Disordered" evidence="1">
    <location>
        <begin position="139"/>
        <end position="387"/>
    </location>
</feature>
<dbReference type="Pfam" id="PF07534">
    <property type="entry name" value="TLD"/>
    <property type="match status" value="2"/>
</dbReference>
<sequence length="843" mass="91112">MRWRDIVNWLERGLAAKVKNSEEKDHCEWVEVCGFRVPVREDFIKKLNDSAVKSVLLGFAELSHVSDRQSAFGPRQPRPPSSEDAKVAEATAAAAARGAEQIRPRMGMAGLANVVPRPGFPVPPIVGAVPAAAAAAAISPPARASHDERPPSLTNSRVDSRQAAEHTESATSDNHQSSLPPSESRAADPAAAAVPPTDGMPMTREEEAKALQKWWESMPDPEADTSDDIQPRKEAPVPAAAAASSHPPWHPPHPHPLPAPISDQPLQEELTNGLSRHGAEPAAAPPSSKSDRLSDQHEQMVGESAAVREAHENISRGPDAMTTDAAAAGSGQPFDAQSQPSQQTNVTPLPPSVSDKQLPRGPPVQIQKTSSRGHREVPPSGVWSGSCVDPAFSVTADDRLSDIQEDDGDVISVSYEVQKTPTRDHREVPPRIVWSRRKTYGDDGRVLRMIVGSGHSEAEFAALHSLVPSMADECEFTLLYRATRDGPSYGKFLGCVGDESELVFVLKKNAYVFGAYMSGAIPHHSDDETEAWFYSCDVWHFSLSGHFKQPTKMMEGRHSIKIIGRESTVWGGVKLWIGGLFGGGAGLGLGCEGGAAADMLSCCHFIPDGHACLPEGYVGVRDENGYAVFGGSKGFMADELEVIGVQYRSLLSLKMIQGATFDALTSAALYHFLGEASGRRLKLIYRATRDGPSYGKFLGCVGDESELVFVVKKNAYVFGAYVSGRIKPPDDPTGENIYDCDVWHFSLSGHFKQPTKMIGGRRVRVAGREGTVYGRAKLWIGARLWLGCGAAADMYSCRQFVGRYDVPEGYVGPRDMHGKAVFGGSKDFMADDLEVLCVEERSD</sequence>
<dbReference type="PhylomeDB" id="A0A0G4G7K8"/>
<gene>
    <name evidence="3" type="ORF">Vbra_9720</name>
</gene>
<evidence type="ECO:0000313" key="4">
    <source>
        <dbReference type="Proteomes" id="UP000041254"/>
    </source>
</evidence>
<feature type="domain" description="TLDc" evidence="2">
    <location>
        <begin position="668"/>
        <end position="736"/>
    </location>
</feature>
<keyword evidence="4" id="KW-1185">Reference proteome</keyword>
<protein>
    <recommendedName>
        <fullName evidence="2">TLDc domain-containing protein</fullName>
    </recommendedName>
</protein>
<dbReference type="InterPro" id="IPR006571">
    <property type="entry name" value="TLDc_dom"/>
</dbReference>
<proteinExistence type="predicted"/>
<reference evidence="3 4" key="1">
    <citation type="submission" date="2014-11" db="EMBL/GenBank/DDBJ databases">
        <authorList>
            <person name="Zhu J."/>
            <person name="Qi W."/>
            <person name="Song R."/>
        </authorList>
    </citation>
    <scope>NUCLEOTIDE SEQUENCE [LARGE SCALE GENOMIC DNA]</scope>
</reference>
<feature type="compositionally biased region" description="Polar residues" evidence="1">
    <location>
        <begin position="335"/>
        <end position="347"/>
    </location>
</feature>
<dbReference type="AlphaFoldDB" id="A0A0G4G7K8"/>
<feature type="compositionally biased region" description="Basic and acidic residues" evidence="1">
    <location>
        <begin position="158"/>
        <end position="168"/>
    </location>
</feature>
<feature type="compositionally biased region" description="Polar residues" evidence="1">
    <location>
        <begin position="169"/>
        <end position="179"/>
    </location>
</feature>
<name>A0A0G4G7K8_VITBC</name>
<evidence type="ECO:0000313" key="3">
    <source>
        <dbReference type="EMBL" id="CEM24677.1"/>
    </source>
</evidence>
<dbReference type="Proteomes" id="UP000041254">
    <property type="component" value="Unassembled WGS sequence"/>
</dbReference>
<feature type="compositionally biased region" description="Low complexity" evidence="1">
    <location>
        <begin position="236"/>
        <end position="247"/>
    </location>
</feature>
<accession>A0A0G4G7K8</accession>
<feature type="compositionally biased region" description="Pro residues" evidence="1">
    <location>
        <begin position="248"/>
        <end position="259"/>
    </location>
</feature>
<organism evidence="3 4">
    <name type="scientific">Vitrella brassicaformis (strain CCMP3155)</name>
    <dbReference type="NCBI Taxonomy" id="1169540"/>
    <lineage>
        <taxon>Eukaryota</taxon>
        <taxon>Sar</taxon>
        <taxon>Alveolata</taxon>
        <taxon>Colpodellida</taxon>
        <taxon>Vitrellaceae</taxon>
        <taxon>Vitrella</taxon>
    </lineage>
</organism>
<feature type="domain" description="TLDc" evidence="2">
    <location>
        <begin position="457"/>
        <end position="521"/>
    </location>
</feature>
<feature type="compositionally biased region" description="Low complexity" evidence="1">
    <location>
        <begin position="180"/>
        <end position="196"/>
    </location>
</feature>
<dbReference type="PANTHER" id="PTHR23354">
    <property type="entry name" value="NUCLEOLAR PROTEIN 7/ESTROGEN RECEPTOR COACTIVATOR-RELATED"/>
    <property type="match status" value="1"/>
</dbReference>
<feature type="compositionally biased region" description="Basic and acidic residues" evidence="1">
    <location>
        <begin position="289"/>
        <end position="314"/>
    </location>
</feature>
<dbReference type="OrthoDB" id="26679at2759"/>
<dbReference type="VEuPathDB" id="CryptoDB:Vbra_9720"/>
<dbReference type="EMBL" id="CDMY01000586">
    <property type="protein sequence ID" value="CEM24677.1"/>
    <property type="molecule type" value="Genomic_DNA"/>
</dbReference>
<dbReference type="InParanoid" id="A0A0G4G7K8"/>
<evidence type="ECO:0000259" key="2">
    <source>
        <dbReference type="Pfam" id="PF07534"/>
    </source>
</evidence>
<evidence type="ECO:0000256" key="1">
    <source>
        <dbReference type="SAM" id="MobiDB-lite"/>
    </source>
</evidence>